<proteinExistence type="predicted"/>
<dbReference type="AlphaFoldDB" id="A0A2C5XRT3"/>
<name>A0A2C5XRT3_9HYPO</name>
<evidence type="ECO:0000313" key="3">
    <source>
        <dbReference type="Proteomes" id="UP000226431"/>
    </source>
</evidence>
<accession>A0A2C5XRT3</accession>
<dbReference type="Proteomes" id="UP000226431">
    <property type="component" value="Unassembled WGS sequence"/>
</dbReference>
<dbReference type="EMBL" id="NJES01000080">
    <property type="protein sequence ID" value="PHH78409.1"/>
    <property type="molecule type" value="Genomic_DNA"/>
</dbReference>
<sequence length="79" mass="8726">MLTWPDEGAGPVTLAKSRVVHLHDLASTLDFDRPSPDVKAPASWLCREEAGSKPVTSSDVGVRVNMPTAEEDRRRRPRC</sequence>
<organism evidence="2 3">
    <name type="scientific">Ophiocordyceps camponoti-rufipedis</name>
    <dbReference type="NCBI Taxonomy" id="2004952"/>
    <lineage>
        <taxon>Eukaryota</taxon>
        <taxon>Fungi</taxon>
        <taxon>Dikarya</taxon>
        <taxon>Ascomycota</taxon>
        <taxon>Pezizomycotina</taxon>
        <taxon>Sordariomycetes</taxon>
        <taxon>Hypocreomycetidae</taxon>
        <taxon>Hypocreales</taxon>
        <taxon>Ophiocordycipitaceae</taxon>
        <taxon>Ophiocordyceps</taxon>
    </lineage>
</organism>
<reference evidence="2 3" key="1">
    <citation type="submission" date="2017-06" db="EMBL/GenBank/DDBJ databases">
        <title>Ant-infecting Ophiocordyceps genomes reveal a high diversity of potential behavioral manipulation genes and a possible major role for enterotoxins.</title>
        <authorList>
            <person name="De Bekker C."/>
            <person name="Evans H.C."/>
            <person name="Brachmann A."/>
            <person name="Hughes D.P."/>
        </authorList>
    </citation>
    <scope>NUCLEOTIDE SEQUENCE [LARGE SCALE GENOMIC DNA]</scope>
    <source>
        <strain evidence="2 3">Map16</strain>
    </source>
</reference>
<comment type="caution">
    <text evidence="2">The sequence shown here is derived from an EMBL/GenBank/DDBJ whole genome shotgun (WGS) entry which is preliminary data.</text>
</comment>
<feature type="region of interest" description="Disordered" evidence="1">
    <location>
        <begin position="49"/>
        <end position="79"/>
    </location>
</feature>
<feature type="compositionally biased region" description="Basic and acidic residues" evidence="1">
    <location>
        <begin position="70"/>
        <end position="79"/>
    </location>
</feature>
<keyword evidence="3" id="KW-1185">Reference proteome</keyword>
<evidence type="ECO:0000313" key="2">
    <source>
        <dbReference type="EMBL" id="PHH78409.1"/>
    </source>
</evidence>
<evidence type="ECO:0000256" key="1">
    <source>
        <dbReference type="SAM" id="MobiDB-lite"/>
    </source>
</evidence>
<gene>
    <name evidence="2" type="ORF">CDD80_6914</name>
</gene>
<protein>
    <submittedName>
        <fullName evidence="2">Uncharacterized protein</fullName>
    </submittedName>
</protein>